<evidence type="ECO:0000313" key="2">
    <source>
        <dbReference type="EMBL" id="OQO90053.1"/>
    </source>
</evidence>
<feature type="chain" id="PRO_5012212745" description="Secreted protein" evidence="1">
    <location>
        <begin position="29"/>
        <end position="208"/>
    </location>
</feature>
<dbReference type="Proteomes" id="UP000192591">
    <property type="component" value="Unassembled WGS sequence"/>
</dbReference>
<dbReference type="EMBL" id="MWIH01000008">
    <property type="protein sequence ID" value="OQO90053.1"/>
    <property type="molecule type" value="Genomic_DNA"/>
</dbReference>
<dbReference type="AlphaFoldDB" id="A0A1V8ZZ76"/>
<dbReference type="STRING" id="1962155.B1813_19720"/>
<proteinExistence type="predicted"/>
<feature type="signal peptide" evidence="1">
    <location>
        <begin position="1"/>
        <end position="28"/>
    </location>
</feature>
<protein>
    <recommendedName>
        <fullName evidence="4">Secreted protein</fullName>
    </recommendedName>
</protein>
<organism evidence="2 3">
    <name type="scientific">Saccharomonospora piscinae</name>
    <dbReference type="NCBI Taxonomy" id="687388"/>
    <lineage>
        <taxon>Bacteria</taxon>
        <taxon>Bacillati</taxon>
        <taxon>Actinomycetota</taxon>
        <taxon>Actinomycetes</taxon>
        <taxon>Pseudonocardiales</taxon>
        <taxon>Pseudonocardiaceae</taxon>
        <taxon>Saccharomonospora</taxon>
    </lineage>
</organism>
<keyword evidence="3" id="KW-1185">Reference proteome</keyword>
<gene>
    <name evidence="2" type="ORF">B1813_19720</name>
</gene>
<reference evidence="2 3" key="1">
    <citation type="submission" date="2017-02" db="EMBL/GenBank/DDBJ databases">
        <title>Draft genome of Saccharomonospora sp. 154.</title>
        <authorList>
            <person name="Alonso-Carmona G.S."/>
            <person name="De La Haba R."/>
            <person name="Vera-Gargallo B."/>
            <person name="Sandoval-Trujillo A.H."/>
            <person name="Ramirez-Duran N."/>
            <person name="Ventosa A."/>
        </authorList>
    </citation>
    <scope>NUCLEOTIDE SEQUENCE [LARGE SCALE GENOMIC DNA]</scope>
    <source>
        <strain evidence="2 3">LRS4.154</strain>
    </source>
</reference>
<evidence type="ECO:0000256" key="1">
    <source>
        <dbReference type="SAM" id="SignalP"/>
    </source>
</evidence>
<name>A0A1V8ZZ76_SACPI</name>
<accession>A0A1V8ZZ76</accession>
<evidence type="ECO:0008006" key="4">
    <source>
        <dbReference type="Google" id="ProtNLM"/>
    </source>
</evidence>
<keyword evidence="1" id="KW-0732">Signal</keyword>
<evidence type="ECO:0000313" key="3">
    <source>
        <dbReference type="Proteomes" id="UP000192591"/>
    </source>
</evidence>
<dbReference type="RefSeq" id="WP_081194441.1">
    <property type="nucleotide sequence ID" value="NZ_MWIH01000008.1"/>
</dbReference>
<sequence>MRRRVSSIVATAAAATFALGFSAMSASAQQQEWVIDPGGDYTAASGTTVLTNTSNGVTLNCSGSDAEGTLNTNASGSPAQIGTIAGISWENCSGPLGLSFDVEPQNLPWSINGESYDAATGVTTGSIGGVTAVLSGTSCNATVEGATPGTYDNGSDTLAPGPIAGSPHELTVTYVDPGAGCFGLINTGDTVTFEGAYVVSPGQDVTLQ</sequence>
<comment type="caution">
    <text evidence="2">The sequence shown here is derived from an EMBL/GenBank/DDBJ whole genome shotgun (WGS) entry which is preliminary data.</text>
</comment>